<dbReference type="SUPFAM" id="SSF48557">
    <property type="entry name" value="L-aspartase-like"/>
    <property type="match status" value="1"/>
</dbReference>
<evidence type="ECO:0000256" key="3">
    <source>
        <dbReference type="ARBA" id="ARBA00008273"/>
    </source>
</evidence>
<accession>A0A0W8E4S8</accession>
<dbReference type="Gene3D" id="1.10.40.30">
    <property type="entry name" value="Fumarase/aspartase (C-terminal domain)"/>
    <property type="match status" value="1"/>
</dbReference>
<comment type="similarity">
    <text evidence="3">Belongs to the lyase 1 family. Adenylosuccinate lyase subfamily.</text>
</comment>
<dbReference type="InterPro" id="IPR020557">
    <property type="entry name" value="Fumarate_lyase_CS"/>
</dbReference>
<dbReference type="InterPro" id="IPR008948">
    <property type="entry name" value="L-Aspartase-like"/>
</dbReference>
<evidence type="ECO:0000256" key="2">
    <source>
        <dbReference type="ARBA" id="ARBA00004734"/>
    </source>
</evidence>
<evidence type="ECO:0000256" key="4">
    <source>
        <dbReference type="ARBA" id="ARBA00012339"/>
    </source>
</evidence>
<evidence type="ECO:0000256" key="5">
    <source>
        <dbReference type="ARBA" id="ARBA00017058"/>
    </source>
</evidence>
<dbReference type="InterPro" id="IPR004769">
    <property type="entry name" value="Pur_lyase"/>
</dbReference>
<dbReference type="EMBL" id="LNQE01001872">
    <property type="protein sequence ID" value="KUG03664.1"/>
    <property type="molecule type" value="Genomic_DNA"/>
</dbReference>
<evidence type="ECO:0000256" key="1">
    <source>
        <dbReference type="ARBA" id="ARBA00004706"/>
    </source>
</evidence>
<dbReference type="UniPathway" id="UPA00075">
    <property type="reaction ID" value="UER00336"/>
</dbReference>
<feature type="domain" description="Adenylosuccinate lyase C-terminal" evidence="11">
    <location>
        <begin position="349"/>
        <end position="429"/>
    </location>
</feature>
<dbReference type="SMART" id="SM00998">
    <property type="entry name" value="ADSL_C"/>
    <property type="match status" value="1"/>
</dbReference>
<comment type="pathway">
    <text evidence="2">Purine metabolism; AMP biosynthesis via de novo pathway; AMP from IMP: step 2/2.</text>
</comment>
<sequence length="431" mass="49258">MIDRYTLPRMGAIWSEETKLQNWLNIEIAACEGQALIGRIPEEAVAVIRERANFDIKRVKEIEDEVHHDVIAFLTNVAEYVGDDSKYIHLGMTSSDILDSGLAIQMRDSADLIIEKLFRLKELVEAKARKYKYTLNIGRTHGIHGEPTTFGLKMALWYTEIDRNLKRLQEAREVVSCGAISGAVGNFAHLDPRVEEYVCQKLNLKPCLVSTQIIQRDRHAQFMTTLAVIAGSLEKMATEIRNLQRTEILEAEEPFQKGQKGSSAMPHKRNPMMSERVAGLSRVIRGNALAALENVALWHERDLTHSSVERIIIPDSCVLLDYMLEKFCAIVAGLVIYEDNMMENINRTRGLIFSQELMLTLVNKGMLREEAYRLVQGHAMRSWEDKLDYKELILQDKKIMSFITSSEIEVIFDLKIYTSQVDYIFERCGLS</sequence>
<dbReference type="GO" id="GO:0070626">
    <property type="term" value="F:(S)-2-(5-amino-1-(5-phospho-D-ribosyl)imidazole-4-carboxamido) succinate lyase (fumarate-forming) activity"/>
    <property type="evidence" value="ECO:0007669"/>
    <property type="project" value="TreeGrafter"/>
</dbReference>
<evidence type="ECO:0000256" key="7">
    <source>
        <dbReference type="ARBA" id="ARBA00023239"/>
    </source>
</evidence>
<reference evidence="12" key="1">
    <citation type="journal article" date="2015" name="Proc. Natl. Acad. Sci. U.S.A.">
        <title>Networks of energetic and metabolic interactions define dynamics in microbial communities.</title>
        <authorList>
            <person name="Embree M."/>
            <person name="Liu J.K."/>
            <person name="Al-Bassam M.M."/>
            <person name="Zengler K."/>
        </authorList>
    </citation>
    <scope>NUCLEOTIDE SEQUENCE</scope>
</reference>
<dbReference type="PRINTS" id="PR00145">
    <property type="entry name" value="ARGSUCLYASE"/>
</dbReference>
<dbReference type="PANTHER" id="PTHR43172:SF1">
    <property type="entry name" value="ADENYLOSUCCINATE LYASE"/>
    <property type="match status" value="1"/>
</dbReference>
<comment type="catalytic activity">
    <reaction evidence="8">
        <text>(2S)-2-[5-amino-1-(5-phospho-beta-D-ribosyl)imidazole-4-carboxamido]succinate = 5-amino-1-(5-phospho-beta-D-ribosyl)imidazole-4-carboxamide + fumarate</text>
        <dbReference type="Rhea" id="RHEA:23920"/>
        <dbReference type="ChEBI" id="CHEBI:29806"/>
        <dbReference type="ChEBI" id="CHEBI:58443"/>
        <dbReference type="ChEBI" id="CHEBI:58475"/>
        <dbReference type="EC" id="4.3.2.2"/>
    </reaction>
    <physiologicalReaction direction="left-to-right" evidence="8">
        <dbReference type="Rhea" id="RHEA:23921"/>
    </physiologicalReaction>
</comment>
<protein>
    <recommendedName>
        <fullName evidence="5">Adenylosuccinate lyase</fullName>
        <ecNumber evidence="4">4.3.2.2</ecNumber>
    </recommendedName>
    <alternativeName>
        <fullName evidence="9">Adenylosuccinase</fullName>
    </alternativeName>
</protein>
<comment type="catalytic activity">
    <reaction evidence="10">
        <text>N(6)-(1,2-dicarboxyethyl)-AMP = fumarate + AMP</text>
        <dbReference type="Rhea" id="RHEA:16853"/>
        <dbReference type="ChEBI" id="CHEBI:29806"/>
        <dbReference type="ChEBI" id="CHEBI:57567"/>
        <dbReference type="ChEBI" id="CHEBI:456215"/>
        <dbReference type="EC" id="4.3.2.2"/>
    </reaction>
    <physiologicalReaction direction="left-to-right" evidence="10">
        <dbReference type="Rhea" id="RHEA:16854"/>
    </physiologicalReaction>
</comment>
<evidence type="ECO:0000256" key="9">
    <source>
        <dbReference type="ARBA" id="ARBA00030717"/>
    </source>
</evidence>
<dbReference type="UniPathway" id="UPA00074">
    <property type="reaction ID" value="UER00132"/>
</dbReference>
<dbReference type="NCBIfam" id="TIGR00928">
    <property type="entry name" value="purB"/>
    <property type="match status" value="1"/>
</dbReference>
<evidence type="ECO:0000259" key="11">
    <source>
        <dbReference type="SMART" id="SM00998"/>
    </source>
</evidence>
<dbReference type="Gene3D" id="1.20.200.10">
    <property type="entry name" value="Fumarase/aspartase (Central domain)"/>
    <property type="match status" value="1"/>
</dbReference>
<dbReference type="GO" id="GO:0005829">
    <property type="term" value="C:cytosol"/>
    <property type="evidence" value="ECO:0007669"/>
    <property type="project" value="TreeGrafter"/>
</dbReference>
<dbReference type="InterPro" id="IPR000362">
    <property type="entry name" value="Fumarate_lyase_fam"/>
</dbReference>
<evidence type="ECO:0000256" key="10">
    <source>
        <dbReference type="ARBA" id="ARBA00049115"/>
    </source>
</evidence>
<dbReference type="EC" id="4.3.2.2" evidence="4"/>
<evidence type="ECO:0000256" key="8">
    <source>
        <dbReference type="ARBA" id="ARBA00024477"/>
    </source>
</evidence>
<dbReference type="PROSITE" id="PS00163">
    <property type="entry name" value="FUMARATE_LYASES"/>
    <property type="match status" value="1"/>
</dbReference>
<proteinExistence type="inferred from homology"/>
<dbReference type="FunFam" id="1.20.200.10:FF:000008">
    <property type="entry name" value="Adenylosuccinate lyase"/>
    <property type="match status" value="1"/>
</dbReference>
<dbReference type="Pfam" id="PF00206">
    <property type="entry name" value="Lyase_1"/>
    <property type="match status" value="1"/>
</dbReference>
<organism evidence="12">
    <name type="scientific">hydrocarbon metagenome</name>
    <dbReference type="NCBI Taxonomy" id="938273"/>
    <lineage>
        <taxon>unclassified sequences</taxon>
        <taxon>metagenomes</taxon>
        <taxon>ecological metagenomes</taxon>
    </lineage>
</organism>
<dbReference type="GO" id="GO:0004018">
    <property type="term" value="F:N6-(1,2-dicarboxyethyl)AMP AMP-lyase (fumarate-forming) activity"/>
    <property type="evidence" value="ECO:0007669"/>
    <property type="project" value="InterPro"/>
</dbReference>
<dbReference type="Pfam" id="PF10397">
    <property type="entry name" value="ADSL_C"/>
    <property type="match status" value="1"/>
</dbReference>
<dbReference type="GO" id="GO:0006189">
    <property type="term" value="P:'de novo' IMP biosynthetic process"/>
    <property type="evidence" value="ECO:0007669"/>
    <property type="project" value="UniProtKB-UniPathway"/>
</dbReference>
<dbReference type="InterPro" id="IPR024083">
    <property type="entry name" value="Fumarase/histidase_N"/>
</dbReference>
<dbReference type="InterPro" id="IPR022761">
    <property type="entry name" value="Fumarate_lyase_N"/>
</dbReference>
<dbReference type="InterPro" id="IPR019468">
    <property type="entry name" value="AdenyloSucc_lyase_C"/>
</dbReference>
<keyword evidence="6" id="KW-0658">Purine biosynthesis</keyword>
<dbReference type="PANTHER" id="PTHR43172">
    <property type="entry name" value="ADENYLOSUCCINATE LYASE"/>
    <property type="match status" value="1"/>
</dbReference>
<dbReference type="PRINTS" id="PR00149">
    <property type="entry name" value="FUMRATELYASE"/>
</dbReference>
<dbReference type="CDD" id="cd01360">
    <property type="entry name" value="Adenylsuccinate_lyase_1"/>
    <property type="match status" value="1"/>
</dbReference>
<comment type="caution">
    <text evidence="12">The sequence shown here is derived from an EMBL/GenBank/DDBJ whole genome shotgun (WGS) entry which is preliminary data.</text>
</comment>
<keyword evidence="7 12" id="KW-0456">Lyase</keyword>
<evidence type="ECO:0000256" key="6">
    <source>
        <dbReference type="ARBA" id="ARBA00022755"/>
    </source>
</evidence>
<dbReference type="Gene3D" id="1.10.275.10">
    <property type="entry name" value="Fumarase/aspartase (N-terminal domain)"/>
    <property type="match status" value="1"/>
</dbReference>
<gene>
    <name evidence="12" type="ORF">ASZ90_018909</name>
</gene>
<dbReference type="FunFam" id="1.10.40.30:FF:000007">
    <property type="entry name" value="Adenylosuccinate lyase"/>
    <property type="match status" value="1"/>
</dbReference>
<dbReference type="GO" id="GO:0044208">
    <property type="term" value="P:'de novo' AMP biosynthetic process"/>
    <property type="evidence" value="ECO:0007669"/>
    <property type="project" value="UniProtKB-UniPathway"/>
</dbReference>
<name>A0A0W8E4S8_9ZZZZ</name>
<comment type="pathway">
    <text evidence="1">Purine metabolism; IMP biosynthesis via de novo pathway; 5-amino-1-(5-phospho-D-ribosyl)imidazole-4-carboxamide from 5-amino-1-(5-phospho-D-ribosyl)imidazole-4-carboxylate: step 2/2.</text>
</comment>
<evidence type="ECO:0000313" key="12">
    <source>
        <dbReference type="EMBL" id="KUG03664.1"/>
    </source>
</evidence>
<dbReference type="AlphaFoldDB" id="A0A0W8E4S8"/>